<sequence>MDSHTRLELCTTLWEQQRRPTPYRTHKVTCVRETCEEPTHCDYLSRCDRNIRWSSFPTMSLARMGFDCFEYFLELLSFRCEACFCRKLLSIAQLDRIRRLLYSISKRKQCDWQRCETVWAKRYFVIRDRFRHAQFLYFELELEEAIFDKFKSYLSKLSFID</sequence>
<dbReference type="EMBL" id="KQ435791">
    <property type="protein sequence ID" value="KOX74335.1"/>
    <property type="molecule type" value="Genomic_DNA"/>
</dbReference>
<gene>
    <name evidence="1" type="ORF">WN51_00238</name>
</gene>
<reference evidence="1 2" key="1">
    <citation type="submission" date="2015-07" db="EMBL/GenBank/DDBJ databases">
        <title>The genome of Melipona quadrifasciata.</title>
        <authorList>
            <person name="Pan H."/>
            <person name="Kapheim K."/>
        </authorList>
    </citation>
    <scope>NUCLEOTIDE SEQUENCE [LARGE SCALE GENOMIC DNA]</scope>
    <source>
        <strain evidence="1">0111107301</strain>
        <tissue evidence="1">Whole body</tissue>
    </source>
</reference>
<proteinExistence type="predicted"/>
<accession>A0A0M8ZZK5</accession>
<protein>
    <submittedName>
        <fullName evidence="1">Uncharacterized protein</fullName>
    </submittedName>
</protein>
<dbReference type="Proteomes" id="UP000053105">
    <property type="component" value="Unassembled WGS sequence"/>
</dbReference>
<dbReference type="OrthoDB" id="10543520at2759"/>
<evidence type="ECO:0000313" key="1">
    <source>
        <dbReference type="EMBL" id="KOX74335.1"/>
    </source>
</evidence>
<keyword evidence="2" id="KW-1185">Reference proteome</keyword>
<dbReference type="AlphaFoldDB" id="A0A0M8ZZK5"/>
<evidence type="ECO:0000313" key="2">
    <source>
        <dbReference type="Proteomes" id="UP000053105"/>
    </source>
</evidence>
<organism evidence="1 2">
    <name type="scientific">Melipona quadrifasciata</name>
    <dbReference type="NCBI Taxonomy" id="166423"/>
    <lineage>
        <taxon>Eukaryota</taxon>
        <taxon>Metazoa</taxon>
        <taxon>Ecdysozoa</taxon>
        <taxon>Arthropoda</taxon>
        <taxon>Hexapoda</taxon>
        <taxon>Insecta</taxon>
        <taxon>Pterygota</taxon>
        <taxon>Neoptera</taxon>
        <taxon>Endopterygota</taxon>
        <taxon>Hymenoptera</taxon>
        <taxon>Apocrita</taxon>
        <taxon>Aculeata</taxon>
        <taxon>Apoidea</taxon>
        <taxon>Anthophila</taxon>
        <taxon>Apidae</taxon>
        <taxon>Melipona</taxon>
    </lineage>
</organism>
<name>A0A0M8ZZK5_9HYME</name>